<dbReference type="Proteomes" id="UP001311799">
    <property type="component" value="Unassembled WGS sequence"/>
</dbReference>
<feature type="signal peptide" evidence="1">
    <location>
        <begin position="1"/>
        <end position="21"/>
    </location>
</feature>
<gene>
    <name evidence="2" type="ORF">RS030_132049</name>
</gene>
<organism evidence="2 3">
    <name type="scientific">Cryptosporidium xiaoi</name>
    <dbReference type="NCBI Taxonomy" id="659607"/>
    <lineage>
        <taxon>Eukaryota</taxon>
        <taxon>Sar</taxon>
        <taxon>Alveolata</taxon>
        <taxon>Apicomplexa</taxon>
        <taxon>Conoidasida</taxon>
        <taxon>Coccidia</taxon>
        <taxon>Eucoccidiorida</taxon>
        <taxon>Eimeriorina</taxon>
        <taxon>Cryptosporidiidae</taxon>
        <taxon>Cryptosporidium</taxon>
    </lineage>
</organism>
<feature type="chain" id="PRO_5043765681" evidence="1">
    <location>
        <begin position="22"/>
        <end position="476"/>
    </location>
</feature>
<dbReference type="EMBL" id="JAWDEY010000004">
    <property type="protein sequence ID" value="KAK6590770.1"/>
    <property type="molecule type" value="Genomic_DNA"/>
</dbReference>
<proteinExistence type="predicted"/>
<keyword evidence="3" id="KW-1185">Reference proteome</keyword>
<protein>
    <submittedName>
        <fullName evidence="2">Uncharacterized protein</fullName>
    </submittedName>
</protein>
<dbReference type="AlphaFoldDB" id="A0AAV9Y2V2"/>
<accession>A0AAV9Y2V2</accession>
<keyword evidence="1" id="KW-0732">Signal</keyword>
<reference evidence="2 3" key="1">
    <citation type="submission" date="2023-10" db="EMBL/GenBank/DDBJ databases">
        <title>Comparative genomics analysis reveals potential genetic determinants of host preference in Cryptosporidium xiaoi.</title>
        <authorList>
            <person name="Xiao L."/>
            <person name="Li J."/>
        </authorList>
    </citation>
    <scope>NUCLEOTIDE SEQUENCE [LARGE SCALE GENOMIC DNA]</scope>
    <source>
        <strain evidence="2 3">52996</strain>
    </source>
</reference>
<sequence length="476" mass="53710">MNFYSIFLLIAQIILINDTLGIRIEKHDIVSDNTDQSGTTNVSNSICELKQKGDECIGEMAKVDSTIELGIILGIKTEYYILNDGVAKFNENDVNNNDKRRYLGRNFDHYEESEFIKGNIIDSKLEIEETSGTESSSNGASKKGNNTYLGTDQIYIKSDTSNNTISKIINPTENSDKNEMKTIEGFDIVENNNSVVTNKTLQLNDTNTTAISIENKSTDNETLSYLNKEMVFNITNNNEPLNNETTYKNNTNEEFISGGNRGSQKKTDIGNYKSEINTNLEEMVGAYPLNRTNITTNYSTIKECLSESLIIYNVTFNNETKYLLIFNKKQLILINTVLHENAPEIGHNSEISKLPLLLEATNNDITEAFGEKVYKKRSKYQRKADNLTGIKSGGSYVESISIFNLPREFSVLIKGQGSIEISFLQTNVTFYAYIRLNVTSEVQNEILRLSTTLITSSIGVDSINYVTRIYKEQFYD</sequence>
<evidence type="ECO:0000313" key="3">
    <source>
        <dbReference type="Proteomes" id="UP001311799"/>
    </source>
</evidence>
<comment type="caution">
    <text evidence="2">The sequence shown here is derived from an EMBL/GenBank/DDBJ whole genome shotgun (WGS) entry which is preliminary data.</text>
</comment>
<evidence type="ECO:0000256" key="1">
    <source>
        <dbReference type="SAM" id="SignalP"/>
    </source>
</evidence>
<evidence type="ECO:0000313" key="2">
    <source>
        <dbReference type="EMBL" id="KAK6590770.1"/>
    </source>
</evidence>
<name>A0AAV9Y2V2_9CRYT</name>